<sequence length="56" mass="6443">MFNFEGLDTEQQVIAVSTFLSTLFDVERDYWYFLLFVVDETRLFAPAAAGEVSDEV</sequence>
<protein>
    <submittedName>
        <fullName evidence="1">Uncharacterized protein</fullName>
    </submittedName>
</protein>
<dbReference type="EMBL" id="AHPL01000010">
    <property type="protein sequence ID" value="KEC54670.1"/>
    <property type="molecule type" value="Genomic_DNA"/>
</dbReference>
<dbReference type="eggNOG" id="COG0433">
    <property type="taxonomic scope" value="Bacteria"/>
</dbReference>
<dbReference type="HOGENOM" id="CLU_3004852_0_0_5"/>
<evidence type="ECO:0000313" key="1">
    <source>
        <dbReference type="EMBL" id="KEC54670.1"/>
    </source>
</evidence>
<dbReference type="Proteomes" id="UP000027015">
    <property type="component" value="Unassembled WGS sequence"/>
</dbReference>
<dbReference type="PATRIC" id="fig|1134510.3.peg.1445"/>
<gene>
    <name evidence="1" type="ORF">O9A_01284</name>
</gene>
<organism evidence="1 2">
    <name type="scientific">Bartonella koehlerae C-29</name>
    <dbReference type="NCBI Taxonomy" id="1134510"/>
    <lineage>
        <taxon>Bacteria</taxon>
        <taxon>Pseudomonadati</taxon>
        <taxon>Pseudomonadota</taxon>
        <taxon>Alphaproteobacteria</taxon>
        <taxon>Hyphomicrobiales</taxon>
        <taxon>Bartonellaceae</taxon>
        <taxon>Bartonella</taxon>
    </lineage>
</organism>
<proteinExistence type="predicted"/>
<name>A0A067W448_9HYPH</name>
<dbReference type="STRING" id="1134510.O9A_01284"/>
<dbReference type="AlphaFoldDB" id="A0A067W448"/>
<accession>A0A067W448</accession>
<reference evidence="1 2" key="1">
    <citation type="submission" date="2012-04" db="EMBL/GenBank/DDBJ databases">
        <title>The Genome Sequence of Bartonella koehlerae C-29.</title>
        <authorList>
            <consortium name="The Broad Institute Genome Sequencing Platform"/>
            <consortium name="The Broad Institute Genome Sequencing Center for Infectious Disease"/>
            <person name="Feldgarden M."/>
            <person name="Kirby J."/>
            <person name="Kosoy M."/>
            <person name="Birtles R."/>
            <person name="Probert W.S."/>
            <person name="Chiaraviglio L."/>
            <person name="Walker B."/>
            <person name="Young S.K."/>
            <person name="Zeng Q."/>
            <person name="Gargeya S."/>
            <person name="Fitzgerald M."/>
            <person name="Haas B."/>
            <person name="Abouelleil A."/>
            <person name="Alvarado L."/>
            <person name="Arachchi H.M."/>
            <person name="Berlin A.M."/>
            <person name="Chapman S.B."/>
            <person name="Goldberg J."/>
            <person name="Griggs A."/>
            <person name="Gujja S."/>
            <person name="Hansen M."/>
            <person name="Howarth C."/>
            <person name="Imamovic A."/>
            <person name="Larimer J."/>
            <person name="McCowen C."/>
            <person name="Montmayeur A."/>
            <person name="Murphy C."/>
            <person name="Neiman D."/>
            <person name="Pearson M."/>
            <person name="Priest M."/>
            <person name="Roberts A."/>
            <person name="Saif S."/>
            <person name="Shea T."/>
            <person name="Sisk P."/>
            <person name="Sykes S."/>
            <person name="Wortman J."/>
            <person name="Nusbaum C."/>
            <person name="Birren B."/>
        </authorList>
    </citation>
    <scope>NUCLEOTIDE SEQUENCE [LARGE SCALE GENOMIC DNA]</scope>
    <source>
        <strain evidence="1 2">C-29</strain>
    </source>
</reference>
<comment type="caution">
    <text evidence="1">The sequence shown here is derived from an EMBL/GenBank/DDBJ whole genome shotgun (WGS) entry which is preliminary data.</text>
</comment>
<keyword evidence="2" id="KW-1185">Reference proteome</keyword>
<evidence type="ECO:0000313" key="2">
    <source>
        <dbReference type="Proteomes" id="UP000027015"/>
    </source>
</evidence>